<reference evidence="1 2" key="1">
    <citation type="submission" date="2010-01" db="EMBL/GenBank/DDBJ databases">
        <authorList>
            <person name="Weinstock G."/>
            <person name="Sodergren E."/>
            <person name="Clifton S."/>
            <person name="Fulton L."/>
            <person name="Fulton B."/>
            <person name="Courtney L."/>
            <person name="Fronick C."/>
            <person name="Harrison M."/>
            <person name="Strong C."/>
            <person name="Farmer C."/>
            <person name="Delahaunty K."/>
            <person name="Markovic C."/>
            <person name="Hall O."/>
            <person name="Minx P."/>
            <person name="Tomlinson C."/>
            <person name="Mitreva M."/>
            <person name="Nelson J."/>
            <person name="Hou S."/>
            <person name="Wollam A."/>
            <person name="Pepin K.H."/>
            <person name="Johnson M."/>
            <person name="Bhonagiri V."/>
            <person name="Nash W.E."/>
            <person name="Warren W."/>
            <person name="Chinwalla A."/>
            <person name="Mardis E.R."/>
            <person name="Wilson R.K."/>
        </authorList>
    </citation>
    <scope>NUCLEOTIDE SEQUENCE [LARGE SCALE GENOMIC DNA]</scope>
    <source>
        <strain evidence="1 2">DSM 13479</strain>
    </source>
</reference>
<gene>
    <name evidence="1" type="ORF">CLOSTHATH_05260</name>
</gene>
<organism evidence="1 2">
    <name type="scientific">Hungatella hathewayi DSM 13479</name>
    <dbReference type="NCBI Taxonomy" id="566550"/>
    <lineage>
        <taxon>Bacteria</taxon>
        <taxon>Bacillati</taxon>
        <taxon>Bacillota</taxon>
        <taxon>Clostridia</taxon>
        <taxon>Lachnospirales</taxon>
        <taxon>Lachnospiraceae</taxon>
        <taxon>Hungatella</taxon>
    </lineage>
</organism>
<evidence type="ECO:0000313" key="2">
    <source>
        <dbReference type="Proteomes" id="UP000004968"/>
    </source>
</evidence>
<proteinExistence type="predicted"/>
<comment type="caution">
    <text evidence="1">The sequence shown here is derived from an EMBL/GenBank/DDBJ whole genome shotgun (WGS) entry which is preliminary data.</text>
</comment>
<dbReference type="HOGENOM" id="CLU_2872911_0_0_9"/>
<sequence>MTGDMQGGWRSEGIPLTYLVYKVAATRLTGGSRLGYKPLLLGQRLKALAFTSFKPLCAFTSVAAP</sequence>
<evidence type="ECO:0000313" key="1">
    <source>
        <dbReference type="EMBL" id="EFC96551.1"/>
    </source>
</evidence>
<dbReference type="EMBL" id="ACIO01000529">
    <property type="protein sequence ID" value="EFC96551.1"/>
    <property type="molecule type" value="Genomic_DNA"/>
</dbReference>
<dbReference type="AlphaFoldDB" id="D3ANQ8"/>
<name>D3ANQ8_9FIRM</name>
<accession>D3ANQ8</accession>
<feature type="non-terminal residue" evidence="1">
    <location>
        <position position="65"/>
    </location>
</feature>
<dbReference type="Proteomes" id="UP000004968">
    <property type="component" value="Unassembled WGS sequence"/>
</dbReference>
<protein>
    <submittedName>
        <fullName evidence="1">Uncharacterized protein</fullName>
    </submittedName>
</protein>